<proteinExistence type="predicted"/>
<evidence type="ECO:0000313" key="3">
    <source>
        <dbReference type="Proteomes" id="UP001596527"/>
    </source>
</evidence>
<protein>
    <submittedName>
        <fullName evidence="2">ABC transporter substrate-binding protein</fullName>
    </submittedName>
</protein>
<dbReference type="PANTHER" id="PTHR43649">
    <property type="entry name" value="ARABINOSE-BINDING PROTEIN-RELATED"/>
    <property type="match status" value="1"/>
</dbReference>
<accession>A0ABW2SRZ8</accession>
<dbReference type="Gene3D" id="3.40.190.10">
    <property type="entry name" value="Periplasmic binding protein-like II"/>
    <property type="match status" value="1"/>
</dbReference>
<dbReference type="InterPro" id="IPR050490">
    <property type="entry name" value="Bact_solute-bd_prot1"/>
</dbReference>
<feature type="signal peptide" evidence="1">
    <location>
        <begin position="1"/>
        <end position="29"/>
    </location>
</feature>
<name>A0ABW2SRZ8_9ACTO</name>
<organism evidence="2 3">
    <name type="scientific">Schaalia naturae</name>
    <dbReference type="NCBI Taxonomy" id="635203"/>
    <lineage>
        <taxon>Bacteria</taxon>
        <taxon>Bacillati</taxon>
        <taxon>Actinomycetota</taxon>
        <taxon>Actinomycetes</taxon>
        <taxon>Actinomycetales</taxon>
        <taxon>Actinomycetaceae</taxon>
        <taxon>Schaalia</taxon>
    </lineage>
</organism>
<dbReference type="PANTHER" id="PTHR43649:SF32">
    <property type="entry name" value="SUGAR BINDING SECRETED PROTEIN"/>
    <property type="match status" value="1"/>
</dbReference>
<reference evidence="3" key="1">
    <citation type="journal article" date="2019" name="Int. J. Syst. Evol. Microbiol.">
        <title>The Global Catalogue of Microorganisms (GCM) 10K type strain sequencing project: providing services to taxonomists for standard genome sequencing and annotation.</title>
        <authorList>
            <consortium name="The Broad Institute Genomics Platform"/>
            <consortium name="The Broad Institute Genome Sequencing Center for Infectious Disease"/>
            <person name="Wu L."/>
            <person name="Ma J."/>
        </authorList>
    </citation>
    <scope>NUCLEOTIDE SEQUENCE [LARGE SCALE GENOMIC DNA]</scope>
    <source>
        <strain evidence="3">CCUG 56698</strain>
    </source>
</reference>
<evidence type="ECO:0000256" key="1">
    <source>
        <dbReference type="SAM" id="SignalP"/>
    </source>
</evidence>
<keyword evidence="3" id="KW-1185">Reference proteome</keyword>
<dbReference type="SUPFAM" id="SSF53850">
    <property type="entry name" value="Periplasmic binding protein-like II"/>
    <property type="match status" value="1"/>
</dbReference>
<evidence type="ECO:0000313" key="2">
    <source>
        <dbReference type="EMBL" id="MFC7582128.1"/>
    </source>
</evidence>
<gene>
    <name evidence="2" type="ORF">ACFQWG_13080</name>
</gene>
<keyword evidence="1" id="KW-0732">Signal</keyword>
<dbReference type="Pfam" id="PF13416">
    <property type="entry name" value="SBP_bac_8"/>
    <property type="match status" value="1"/>
</dbReference>
<comment type="caution">
    <text evidence="2">The sequence shown here is derived from an EMBL/GenBank/DDBJ whole genome shotgun (WGS) entry which is preliminary data.</text>
</comment>
<feature type="chain" id="PRO_5046321989" evidence="1">
    <location>
        <begin position="30"/>
        <end position="436"/>
    </location>
</feature>
<dbReference type="PROSITE" id="PS51257">
    <property type="entry name" value="PROKAR_LIPOPROTEIN"/>
    <property type="match status" value="1"/>
</dbReference>
<dbReference type="InterPro" id="IPR006059">
    <property type="entry name" value="SBP"/>
</dbReference>
<dbReference type="Proteomes" id="UP001596527">
    <property type="component" value="Unassembled WGS sequence"/>
</dbReference>
<sequence>MTTRKSFAALSLAAAGALALTACSSGSSSGESADSSSSGDSDGTITLTVATFNEFGYTQEMFDQYEADHPGITVKEKKAATSNEARDNMNTRLAAGSGLSDVEAIEVDWLPELMQYPDEFVDLTSDETNGRWLEWKTTAATTSDGKLIGYGTDVGPEAICYRADLFEKAGLPTDRDEVAALLKGDWDTYFQVGKQFVDKTGIPWYDGATATYQGMINQVENPFENDDDTVIPLKDNSTIKGVYDTVLTQSVDNELSAHLSQWSEDWVNAFQKDGFATMLCPPWMLGVIEGNAEGVTGWDVAPVFPGGGGNWGGSYLTVPAQGAHPEEAKELAAWLTAPEQQIQAFKNKGTFPSQVEALDSDELTSYTNEFFNNAPVGQIYSDRAKAVTVQPYKGPNFFTITQIVTDAMTRVDVDKTDDASSSWDKALSEFDQLGLQ</sequence>
<dbReference type="EMBL" id="JBHTEF010000001">
    <property type="protein sequence ID" value="MFC7582128.1"/>
    <property type="molecule type" value="Genomic_DNA"/>
</dbReference>
<dbReference type="RefSeq" id="WP_380975987.1">
    <property type="nucleotide sequence ID" value="NZ_JBHTEF010000001.1"/>
</dbReference>